<evidence type="ECO:0000256" key="1">
    <source>
        <dbReference type="ARBA" id="ARBA00006100"/>
    </source>
</evidence>
<dbReference type="PANTHER" id="PTHR13932">
    <property type="entry name" value="COPROPORPHYRINIGEN III OXIDASE"/>
    <property type="match status" value="1"/>
</dbReference>
<feature type="domain" description="Radical SAM core" evidence="3">
    <location>
        <begin position="1"/>
        <end position="232"/>
    </location>
</feature>
<dbReference type="InterPro" id="IPR058240">
    <property type="entry name" value="rSAM_sf"/>
</dbReference>
<comment type="similarity">
    <text evidence="1">Belongs to the anaerobic coproporphyrinogen-III oxidase family. HemW subfamily.</text>
</comment>
<keyword evidence="2" id="KW-0349">Heme</keyword>
<keyword evidence="2" id="KW-0408">Iron</keyword>
<dbReference type="Pfam" id="PF04055">
    <property type="entry name" value="Radical_SAM"/>
    <property type="match status" value="1"/>
</dbReference>
<dbReference type="SFLD" id="SFLDG01082">
    <property type="entry name" value="B12-binding_domain_containing"/>
    <property type="match status" value="1"/>
</dbReference>
<dbReference type="InterPro" id="IPR004559">
    <property type="entry name" value="HemW-like"/>
</dbReference>
<keyword evidence="2" id="KW-0949">S-adenosyl-L-methionine</keyword>
<dbReference type="RefSeq" id="WP_305004764.1">
    <property type="nucleotide sequence ID" value="NZ_JAUQSY010000001.1"/>
</dbReference>
<evidence type="ECO:0000259" key="3">
    <source>
        <dbReference type="PROSITE" id="PS51918"/>
    </source>
</evidence>
<dbReference type="InterPro" id="IPR006638">
    <property type="entry name" value="Elp3/MiaA/NifB-like_rSAM"/>
</dbReference>
<dbReference type="Pfam" id="PF06969">
    <property type="entry name" value="HemN_C"/>
    <property type="match status" value="1"/>
</dbReference>
<accession>A0ABT9B5B6</accession>
<dbReference type="SFLD" id="SFLDS00029">
    <property type="entry name" value="Radical_SAM"/>
    <property type="match status" value="1"/>
</dbReference>
<evidence type="ECO:0000313" key="4">
    <source>
        <dbReference type="EMBL" id="MDO7873450.1"/>
    </source>
</evidence>
<organism evidence="4 5">
    <name type="scientific">Hymenobacter aranciens</name>
    <dbReference type="NCBI Taxonomy" id="3063996"/>
    <lineage>
        <taxon>Bacteria</taxon>
        <taxon>Pseudomonadati</taxon>
        <taxon>Bacteroidota</taxon>
        <taxon>Cytophagia</taxon>
        <taxon>Cytophagales</taxon>
        <taxon>Hymenobacteraceae</taxon>
        <taxon>Hymenobacter</taxon>
    </lineage>
</organism>
<dbReference type="InterPro" id="IPR007197">
    <property type="entry name" value="rSAM"/>
</dbReference>
<keyword evidence="2" id="KW-0143">Chaperone</keyword>
<reference evidence="4" key="1">
    <citation type="submission" date="2023-07" db="EMBL/GenBank/DDBJ databases">
        <authorList>
            <person name="Kim M.K."/>
        </authorList>
    </citation>
    <scope>NUCLEOTIDE SEQUENCE</scope>
    <source>
        <strain evidence="4">ASUV-10-1</strain>
    </source>
</reference>
<dbReference type="SFLD" id="SFLDG01065">
    <property type="entry name" value="anaerobic_coproporphyrinogen-I"/>
    <property type="match status" value="1"/>
</dbReference>
<keyword evidence="2" id="KW-0004">4Fe-4S</keyword>
<evidence type="ECO:0000313" key="5">
    <source>
        <dbReference type="Proteomes" id="UP001176429"/>
    </source>
</evidence>
<comment type="caution">
    <text evidence="4">The sequence shown here is derived from an EMBL/GenBank/DDBJ whole genome shotgun (WGS) entry which is preliminary data.</text>
</comment>
<dbReference type="InterPro" id="IPR023404">
    <property type="entry name" value="rSAM_horseshoe"/>
</dbReference>
<dbReference type="SMART" id="SM00729">
    <property type="entry name" value="Elp3"/>
    <property type="match status" value="1"/>
</dbReference>
<comment type="function">
    <text evidence="2">Probably acts as a heme chaperone, transferring heme to an unknown acceptor. Binds one molecule of heme per monomer, possibly covalently. Binds 1 [4Fe-4S] cluster. The cluster is coordinated with 3 cysteines and an exchangeable S-adenosyl-L-methionine.</text>
</comment>
<dbReference type="NCBIfam" id="TIGR00539">
    <property type="entry name" value="hemN_rel"/>
    <property type="match status" value="1"/>
</dbReference>
<protein>
    <recommendedName>
        <fullName evidence="2">Heme chaperone HemW</fullName>
    </recommendedName>
</protein>
<comment type="subcellular location">
    <subcellularLocation>
        <location evidence="2">Cytoplasm</location>
    </subcellularLocation>
</comment>
<gene>
    <name evidence="4" type="primary">hemW</name>
    <name evidence="4" type="ORF">Q5H93_01815</name>
</gene>
<evidence type="ECO:0000256" key="2">
    <source>
        <dbReference type="RuleBase" id="RU364116"/>
    </source>
</evidence>
<name>A0ABT9B5B6_9BACT</name>
<dbReference type="SUPFAM" id="SSF102114">
    <property type="entry name" value="Radical SAM enzymes"/>
    <property type="match status" value="1"/>
</dbReference>
<proteinExistence type="inferred from homology"/>
<dbReference type="Proteomes" id="UP001176429">
    <property type="component" value="Unassembled WGS sequence"/>
</dbReference>
<dbReference type="Gene3D" id="3.80.30.20">
    <property type="entry name" value="tm_1862 like domain"/>
    <property type="match status" value="1"/>
</dbReference>
<keyword evidence="5" id="KW-1185">Reference proteome</keyword>
<dbReference type="PROSITE" id="PS51918">
    <property type="entry name" value="RADICAL_SAM"/>
    <property type="match status" value="1"/>
</dbReference>
<dbReference type="InterPro" id="IPR010723">
    <property type="entry name" value="HemN_C"/>
</dbReference>
<sequence>MSGLYLHIPFCKQACHYCDFHFSTSLAAKPQMVAAISKELELRRNYLVANEPLQTIYFGGGTPSLLTSDELNRIFEAIHAHFTVAPQAEITLEANPDDLSATKLAELAASPINRISIGLQSFHEPHLRLMNRAHSAEESTTAVRRAQDAGFENISVDLIYGVPAPGHHIWEADLANVLNLKVPHISAYALTIEPGTALGHRTKKGTFIPPPDDFVATQFEMLLAELRRHGYEQYEISNFCQPGRESRHNSNYWRGVPYLGLGPSAHSYDGLNRQFNLANNPQYLRAILEQGTVPATFEELTPTDRANDYILTTLRTARGCDLAHLRNHLGVDLPARHAAYLTELQAKGWATIRHEVLTLTDAGKLLADHITLELFQEAPAA</sequence>
<dbReference type="SFLD" id="SFLDF00562">
    <property type="entry name" value="HemN-like__clustered_with_heat"/>
    <property type="match status" value="1"/>
</dbReference>
<dbReference type="SFLD" id="SFLDF00288">
    <property type="entry name" value="HemN-like__clustered_with_nucl"/>
    <property type="match status" value="1"/>
</dbReference>
<dbReference type="PANTHER" id="PTHR13932:SF5">
    <property type="entry name" value="RADICAL S-ADENOSYL METHIONINE DOMAIN-CONTAINING PROTEIN 1, MITOCHONDRIAL"/>
    <property type="match status" value="1"/>
</dbReference>
<dbReference type="CDD" id="cd01335">
    <property type="entry name" value="Radical_SAM"/>
    <property type="match status" value="1"/>
</dbReference>
<keyword evidence="2" id="KW-0963">Cytoplasm</keyword>
<keyword evidence="2" id="KW-0479">Metal-binding</keyword>
<keyword evidence="2" id="KW-0411">Iron-sulfur</keyword>
<dbReference type="EMBL" id="JAUQSY010000001">
    <property type="protein sequence ID" value="MDO7873450.1"/>
    <property type="molecule type" value="Genomic_DNA"/>
</dbReference>
<dbReference type="InterPro" id="IPR034505">
    <property type="entry name" value="Coproporphyrinogen-III_oxidase"/>
</dbReference>